<dbReference type="Proteomes" id="UP000477156">
    <property type="component" value="Unassembled WGS sequence"/>
</dbReference>
<gene>
    <name evidence="1" type="ORF">GT712_06110</name>
</gene>
<dbReference type="EMBL" id="WWVF01000009">
    <property type="protein sequence ID" value="MZS88670.1"/>
    <property type="molecule type" value="Genomic_DNA"/>
</dbReference>
<comment type="caution">
    <text evidence="1">The sequence shown here is derived from an EMBL/GenBank/DDBJ whole genome shotgun (WGS) entry which is preliminary data.</text>
</comment>
<proteinExistence type="predicted"/>
<evidence type="ECO:0000313" key="2">
    <source>
        <dbReference type="Proteomes" id="UP000477156"/>
    </source>
</evidence>
<dbReference type="Pfam" id="PF13384">
    <property type="entry name" value="HTH_23"/>
    <property type="match status" value="1"/>
</dbReference>
<dbReference type="RefSeq" id="WP_161276071.1">
    <property type="nucleotide sequence ID" value="NZ_JABMHZ010000049.1"/>
</dbReference>
<accession>A0A6L8XS93</accession>
<evidence type="ECO:0000313" key="1">
    <source>
        <dbReference type="EMBL" id="MZS88670.1"/>
    </source>
</evidence>
<dbReference type="InterPro" id="IPR009057">
    <property type="entry name" value="Homeodomain-like_sf"/>
</dbReference>
<organism evidence="1 2">
    <name type="scientific">Blautia wexlerae</name>
    <dbReference type="NCBI Taxonomy" id="418240"/>
    <lineage>
        <taxon>Bacteria</taxon>
        <taxon>Bacillati</taxon>
        <taxon>Bacillota</taxon>
        <taxon>Clostridia</taxon>
        <taxon>Lachnospirales</taxon>
        <taxon>Lachnospiraceae</taxon>
        <taxon>Blautia</taxon>
    </lineage>
</organism>
<reference evidence="1 2" key="1">
    <citation type="journal article" date="2019" name="Nat. Med.">
        <title>A library of human gut bacterial isolates paired with longitudinal multiomics data enables mechanistic microbiome research.</title>
        <authorList>
            <person name="Poyet M."/>
            <person name="Groussin M."/>
            <person name="Gibbons S.M."/>
            <person name="Avila-Pacheco J."/>
            <person name="Jiang X."/>
            <person name="Kearney S.M."/>
            <person name="Perrotta A.R."/>
            <person name="Berdy B."/>
            <person name="Zhao S."/>
            <person name="Lieberman T.D."/>
            <person name="Swanson P.K."/>
            <person name="Smith M."/>
            <person name="Roesemann S."/>
            <person name="Alexander J.E."/>
            <person name="Rich S.A."/>
            <person name="Livny J."/>
            <person name="Vlamakis H."/>
            <person name="Clish C."/>
            <person name="Bullock K."/>
            <person name="Deik A."/>
            <person name="Scott J."/>
            <person name="Pierce K.A."/>
            <person name="Xavier R.J."/>
            <person name="Alm E.J."/>
        </authorList>
    </citation>
    <scope>NUCLEOTIDE SEQUENCE [LARGE SCALE GENOMIC DNA]</scope>
    <source>
        <strain evidence="1 2">BIOML-A12</strain>
    </source>
</reference>
<dbReference type="Pfam" id="PF13565">
    <property type="entry name" value="HTH_32"/>
    <property type="match status" value="1"/>
</dbReference>
<name>A0A6L8XS93_9FIRM</name>
<sequence>MPFVAAPVKIPEDIHHILSKFSKSRTLPARQVQRAKIILLAADGMNNMQISTRVGLGQDSVSKWRGRFLKALPLLQEIAEKDRSHLEDAVSSFLNDRPRPGQPAHYTDEQIIRILEIACREPQEFGYEVSHWSLNLLVNAVVKEGIVESISAKTVSRFLKYEGNPPASHPLLASFLRENRSSGNFCGESE</sequence>
<dbReference type="AlphaFoldDB" id="A0A6L8XS93"/>
<dbReference type="SUPFAM" id="SSF46689">
    <property type="entry name" value="Homeodomain-like"/>
    <property type="match status" value="1"/>
</dbReference>
<protein>
    <submittedName>
        <fullName evidence="1">Helix-turn-helix domain-containing protein</fullName>
    </submittedName>
</protein>